<dbReference type="Gene3D" id="2.170.130.10">
    <property type="entry name" value="TonB-dependent receptor, plug domain"/>
    <property type="match status" value="1"/>
</dbReference>
<dbReference type="PANTHER" id="PTHR30069:SF41">
    <property type="entry name" value="HEME_HEMOPEXIN UTILIZATION PROTEIN C"/>
    <property type="match status" value="1"/>
</dbReference>
<keyword evidence="9 13" id="KW-0798">TonB box</keyword>
<dbReference type="InterPro" id="IPR011662">
    <property type="entry name" value="Secretin/TonB_short_N"/>
</dbReference>
<dbReference type="Proteomes" id="UP000501237">
    <property type="component" value="Chromosome"/>
</dbReference>
<dbReference type="PANTHER" id="PTHR30069">
    <property type="entry name" value="TONB-DEPENDENT OUTER MEMBRANE RECEPTOR"/>
    <property type="match status" value="1"/>
</dbReference>
<dbReference type="InterPro" id="IPR039426">
    <property type="entry name" value="TonB-dep_rcpt-like"/>
</dbReference>
<dbReference type="InterPro" id="IPR012910">
    <property type="entry name" value="Plug_dom"/>
</dbReference>
<dbReference type="PROSITE" id="PS52016">
    <property type="entry name" value="TONB_DEPENDENT_REC_3"/>
    <property type="match status" value="1"/>
</dbReference>
<dbReference type="SMART" id="SM00965">
    <property type="entry name" value="STN"/>
    <property type="match status" value="1"/>
</dbReference>
<evidence type="ECO:0000313" key="15">
    <source>
        <dbReference type="EMBL" id="BCA26100.1"/>
    </source>
</evidence>
<dbReference type="Pfam" id="PF00593">
    <property type="entry name" value="TonB_dep_Rec_b-barrel"/>
    <property type="match status" value="1"/>
</dbReference>
<evidence type="ECO:0000256" key="1">
    <source>
        <dbReference type="ARBA" id="ARBA00004571"/>
    </source>
</evidence>
<dbReference type="GeneID" id="57395285"/>
<dbReference type="NCBIfam" id="TIGR01785">
    <property type="entry name" value="TonB-hemin"/>
    <property type="match status" value="1"/>
</dbReference>
<dbReference type="InterPro" id="IPR000531">
    <property type="entry name" value="Beta-barrel_TonB"/>
</dbReference>
<comment type="similarity">
    <text evidence="2 12 13">Belongs to the TonB-dependent receptor family.</text>
</comment>
<name>A0A679GER1_9GAMM</name>
<evidence type="ECO:0000256" key="6">
    <source>
        <dbReference type="ARBA" id="ARBA00022692"/>
    </source>
</evidence>
<dbReference type="GO" id="GO:0044718">
    <property type="term" value="P:siderophore transmembrane transport"/>
    <property type="evidence" value="ECO:0007669"/>
    <property type="project" value="TreeGrafter"/>
</dbReference>
<dbReference type="InterPro" id="IPR036942">
    <property type="entry name" value="Beta-barrel_TonB_sf"/>
</dbReference>
<dbReference type="InterPro" id="IPR037066">
    <property type="entry name" value="Plug_dom_sf"/>
</dbReference>
<keyword evidence="6 12" id="KW-0812">Transmembrane</keyword>
<dbReference type="InterPro" id="IPR010949">
    <property type="entry name" value="TonB_Hb/transfer/lactofer_rcpt"/>
</dbReference>
<evidence type="ECO:0000256" key="2">
    <source>
        <dbReference type="ARBA" id="ARBA00009810"/>
    </source>
</evidence>
<evidence type="ECO:0000256" key="5">
    <source>
        <dbReference type="ARBA" id="ARBA00022496"/>
    </source>
</evidence>
<dbReference type="GO" id="GO:0009279">
    <property type="term" value="C:cell outer membrane"/>
    <property type="evidence" value="ECO:0007669"/>
    <property type="project" value="UniProtKB-SubCell"/>
</dbReference>
<keyword evidence="7" id="KW-0732">Signal</keyword>
<dbReference type="KEGG" id="poj:PtoMrB4_00770"/>
<keyword evidence="4 12" id="KW-1134">Transmembrane beta strand</keyword>
<evidence type="ECO:0000256" key="13">
    <source>
        <dbReference type="RuleBase" id="RU003357"/>
    </source>
</evidence>
<dbReference type="GO" id="GO:0015232">
    <property type="term" value="F:heme transmembrane transporter activity"/>
    <property type="evidence" value="ECO:0007669"/>
    <property type="project" value="InterPro"/>
</dbReference>
<dbReference type="GO" id="GO:0015344">
    <property type="term" value="F:siderophore uptake transmembrane transporter activity"/>
    <property type="evidence" value="ECO:0007669"/>
    <property type="project" value="TreeGrafter"/>
</dbReference>
<dbReference type="AlphaFoldDB" id="A0A679GER1"/>
<dbReference type="Gene3D" id="3.55.50.30">
    <property type="match status" value="1"/>
</dbReference>
<evidence type="ECO:0000256" key="12">
    <source>
        <dbReference type="PROSITE-ProRule" id="PRU01360"/>
    </source>
</evidence>
<dbReference type="RefSeq" id="WP_197939503.1">
    <property type="nucleotide sequence ID" value="NZ_AP022642.1"/>
</dbReference>
<sequence length="886" mass="96739">MNARKGMGRRFRRSLLVLGGHWALIGAGALPLVAVEQVHAEAVQVAFDIPAQALDQAVLTFAEQSGVQVIFDALRFADLQGAPVQGRYAADEALRRLLRGTPVSFRFTSPREVSLVREASGDALELGATQVQGQANAHDWVYESPRSVAVIDREQLDRNPPRHAADMLEQSAGVYTAVSQQDPGLSVNIRGLQDYGRVNMNIDGMRQNFQQSGHQQRNGTMYIDPELLSAVTIEKGATSGMGGAGVIGGVAEFSTLNARDFIHEGKEFGGRVRATTGLGGYANGTDFIGSSAFALGNEVGDLLFAASERHLGDYDPGTHGSIGQLRTGSSFNPGVEERIKHSPVAYSGSTMRSRLAKLGLNLPADQRVQLSYLRTQVAYDDANMMNVEKAELWEKLGSSNVVSQNIALDYSYSPDDLLVDFKAKLYHVDNRNRQTTLARGSSAGYAITYQTDTYGLQLENTSTFLLGELTTLKANYGLEYFQDKVRPDSTQAVASGSAVGFPVSEGMTPKGDRAMGSLFANLQLDYDDWLTLDAGLRYDRYHLEGETGFNMTLYRLNTPGNPTYNVPLRYEVDREEGAFSPTFGIALKPGPDWLQLFARYGEGWRPPAVTETLISGRPHGSSAETMYPNPFLKPESSQSWEVGFNIFKQNLFTDGDALGLKVAYFDTRIDDFTYMSVGLQRPGVGVAALGVSAYVNDRTSTRFRGVEYALDYDMGAYYGNLAYTHMIGENQYCSNDAWLGGAVSPVYGSGRRPPVTGYVPNATANAMVSCGGHMGSAEHMPMDRGSLTLGTRLLDRRLDLGARARYSEGYALDAGDDAAREQVYPADWKAYTVYDLYGSYKATDNLTLRLALENVTDRAYLVPLGDVLAFTLGRGRTLQGTVEYTF</sequence>
<dbReference type="EMBL" id="AP022642">
    <property type="protein sequence ID" value="BCA26100.1"/>
    <property type="molecule type" value="Genomic_DNA"/>
</dbReference>
<dbReference type="NCBIfam" id="TIGR01786">
    <property type="entry name" value="TonB-hemlactrns"/>
    <property type="match status" value="1"/>
</dbReference>
<evidence type="ECO:0000256" key="9">
    <source>
        <dbReference type="ARBA" id="ARBA00023077"/>
    </source>
</evidence>
<evidence type="ECO:0000256" key="11">
    <source>
        <dbReference type="ARBA" id="ARBA00023237"/>
    </source>
</evidence>
<dbReference type="InterPro" id="IPR011276">
    <property type="entry name" value="TonB_haem/Hb_rcpt"/>
</dbReference>
<evidence type="ECO:0000256" key="7">
    <source>
        <dbReference type="ARBA" id="ARBA00022729"/>
    </source>
</evidence>
<comment type="subcellular location">
    <subcellularLocation>
        <location evidence="1 12">Cell outer membrane</location>
        <topology evidence="1 12">Multi-pass membrane protein</topology>
    </subcellularLocation>
</comment>
<keyword evidence="5" id="KW-0406">Ion transport</keyword>
<protein>
    <submittedName>
        <fullName evidence="15">Heme uptake outer membrane receptor HasR</fullName>
    </submittedName>
</protein>
<proteinExistence type="inferred from homology"/>
<keyword evidence="8" id="KW-0408">Iron</keyword>
<dbReference type="SUPFAM" id="SSF56935">
    <property type="entry name" value="Porins"/>
    <property type="match status" value="1"/>
</dbReference>
<evidence type="ECO:0000256" key="4">
    <source>
        <dbReference type="ARBA" id="ARBA00022452"/>
    </source>
</evidence>
<keyword evidence="10 12" id="KW-0472">Membrane</keyword>
<evidence type="ECO:0000256" key="10">
    <source>
        <dbReference type="ARBA" id="ARBA00023136"/>
    </source>
</evidence>
<evidence type="ECO:0000259" key="14">
    <source>
        <dbReference type="SMART" id="SM00965"/>
    </source>
</evidence>
<keyword evidence="5" id="KW-0410">Iron transport</keyword>
<keyword evidence="11 12" id="KW-0998">Cell outer membrane</keyword>
<accession>A0A679GER1</accession>
<dbReference type="Pfam" id="PF07715">
    <property type="entry name" value="Plug"/>
    <property type="match status" value="1"/>
</dbReference>
<evidence type="ECO:0000313" key="16">
    <source>
        <dbReference type="Proteomes" id="UP000501237"/>
    </source>
</evidence>
<organism evidence="15 16">
    <name type="scientific">Metapseudomonas otitidis</name>
    <dbReference type="NCBI Taxonomy" id="319939"/>
    <lineage>
        <taxon>Bacteria</taxon>
        <taxon>Pseudomonadati</taxon>
        <taxon>Pseudomonadota</taxon>
        <taxon>Gammaproteobacteria</taxon>
        <taxon>Pseudomonadales</taxon>
        <taxon>Pseudomonadaceae</taxon>
        <taxon>Metapseudomonas</taxon>
    </lineage>
</organism>
<reference evidence="15 16" key="1">
    <citation type="journal article" date="2020" name="Microbiol. Resour. Announc.">
        <title>Complete genome sequence of Pseudomonas otitidis strain MrB4, isolated from Lake Biwa in Japan.</title>
        <authorList>
            <person name="Miyazaki K."/>
            <person name="Hase E."/>
            <person name="Maruya T."/>
        </authorList>
    </citation>
    <scope>NUCLEOTIDE SEQUENCE [LARGE SCALE GENOMIC DNA]</scope>
    <source>
        <strain evidence="15 16">MrB4</strain>
    </source>
</reference>
<dbReference type="Gene3D" id="2.40.170.20">
    <property type="entry name" value="TonB-dependent receptor, beta-barrel domain"/>
    <property type="match status" value="1"/>
</dbReference>
<gene>
    <name evidence="15" type="primary">hasR</name>
    <name evidence="15" type="ORF">PtoMrB4_00770</name>
</gene>
<feature type="domain" description="Secretin/TonB short N-terminal" evidence="14">
    <location>
        <begin position="67"/>
        <end position="118"/>
    </location>
</feature>
<evidence type="ECO:0000256" key="3">
    <source>
        <dbReference type="ARBA" id="ARBA00022448"/>
    </source>
</evidence>
<dbReference type="CDD" id="cd01347">
    <property type="entry name" value="ligand_gated_channel"/>
    <property type="match status" value="1"/>
</dbReference>
<keyword evidence="3 12" id="KW-0813">Transport</keyword>
<keyword evidence="15" id="KW-0675">Receptor</keyword>
<evidence type="ECO:0000256" key="8">
    <source>
        <dbReference type="ARBA" id="ARBA00023004"/>
    </source>
</evidence>